<dbReference type="PANTHER" id="PTHR14097">
    <property type="entry name" value="OXIDOREDUCTASE HTATIP2"/>
    <property type="match status" value="1"/>
</dbReference>
<dbReference type="OrthoDB" id="3535423at2759"/>
<organism evidence="1 2">
    <name type="scientific">Byssothecium circinans</name>
    <dbReference type="NCBI Taxonomy" id="147558"/>
    <lineage>
        <taxon>Eukaryota</taxon>
        <taxon>Fungi</taxon>
        <taxon>Dikarya</taxon>
        <taxon>Ascomycota</taxon>
        <taxon>Pezizomycotina</taxon>
        <taxon>Dothideomycetes</taxon>
        <taxon>Pleosporomycetidae</taxon>
        <taxon>Pleosporales</taxon>
        <taxon>Massarineae</taxon>
        <taxon>Massarinaceae</taxon>
        <taxon>Byssothecium</taxon>
    </lineage>
</organism>
<dbReference type="AlphaFoldDB" id="A0A6A5TCQ3"/>
<dbReference type="SUPFAM" id="SSF51735">
    <property type="entry name" value="NAD(P)-binding Rossmann-fold domains"/>
    <property type="match status" value="1"/>
</dbReference>
<reference evidence="1" key="1">
    <citation type="journal article" date="2020" name="Stud. Mycol.">
        <title>101 Dothideomycetes genomes: a test case for predicting lifestyles and emergence of pathogens.</title>
        <authorList>
            <person name="Haridas S."/>
            <person name="Albert R."/>
            <person name="Binder M."/>
            <person name="Bloem J."/>
            <person name="Labutti K."/>
            <person name="Salamov A."/>
            <person name="Andreopoulos B."/>
            <person name="Baker S."/>
            <person name="Barry K."/>
            <person name="Bills G."/>
            <person name="Bluhm B."/>
            <person name="Cannon C."/>
            <person name="Castanera R."/>
            <person name="Culley D."/>
            <person name="Daum C."/>
            <person name="Ezra D."/>
            <person name="Gonzalez J."/>
            <person name="Henrissat B."/>
            <person name="Kuo A."/>
            <person name="Liang C."/>
            <person name="Lipzen A."/>
            <person name="Lutzoni F."/>
            <person name="Magnuson J."/>
            <person name="Mondo S."/>
            <person name="Nolan M."/>
            <person name="Ohm R."/>
            <person name="Pangilinan J."/>
            <person name="Park H.-J."/>
            <person name="Ramirez L."/>
            <person name="Alfaro M."/>
            <person name="Sun H."/>
            <person name="Tritt A."/>
            <person name="Yoshinaga Y."/>
            <person name="Zwiers L.-H."/>
            <person name="Turgeon B."/>
            <person name="Goodwin S."/>
            <person name="Spatafora J."/>
            <person name="Crous P."/>
            <person name="Grigoriev I."/>
        </authorList>
    </citation>
    <scope>NUCLEOTIDE SEQUENCE</scope>
    <source>
        <strain evidence="1">CBS 675.92</strain>
    </source>
</reference>
<sequence>MKIILSGSTGLVGREVIRQALLNPRVTSVIALTRRPIDVASIAAGISRAEKEAIQSDSKQINVEKVQSVVLQDFMDYPDNVRRELGDADACIWALALTPLRSRQYPWDEVVRVTKGYCIAGMEAIAEARSAAGRTGEFRFVYVSANGLSRDMTEKSLILGDYQLMRAGMENTVLDFDVEHKAFGWNACIVKPGLISGLPGVMGAFKNAGITAIGWLVPTVKVEQCAKAMLKQCVDGIERQTLDNSDLVRLGS</sequence>
<keyword evidence="2" id="KW-1185">Reference proteome</keyword>
<dbReference type="InterPro" id="IPR036291">
    <property type="entry name" value="NAD(P)-bd_dom_sf"/>
</dbReference>
<dbReference type="Proteomes" id="UP000800035">
    <property type="component" value="Unassembled WGS sequence"/>
</dbReference>
<dbReference type="EMBL" id="ML977025">
    <property type="protein sequence ID" value="KAF1950563.1"/>
    <property type="molecule type" value="Genomic_DNA"/>
</dbReference>
<evidence type="ECO:0000313" key="1">
    <source>
        <dbReference type="EMBL" id="KAF1950563.1"/>
    </source>
</evidence>
<accession>A0A6A5TCQ3</accession>
<dbReference type="Gene3D" id="3.40.50.720">
    <property type="entry name" value="NAD(P)-binding Rossmann-like Domain"/>
    <property type="match status" value="1"/>
</dbReference>
<name>A0A6A5TCQ3_9PLEO</name>
<protein>
    <submittedName>
        <fullName evidence="1">Putative nucleoside-diphosphate-sugar epimerase</fullName>
    </submittedName>
</protein>
<evidence type="ECO:0000313" key="2">
    <source>
        <dbReference type="Proteomes" id="UP000800035"/>
    </source>
</evidence>
<proteinExistence type="predicted"/>
<dbReference type="PANTHER" id="PTHR14097:SF8">
    <property type="entry name" value="NAD(P)-BINDING DOMAIN-CONTAINING PROTEIN"/>
    <property type="match status" value="1"/>
</dbReference>
<gene>
    <name evidence="1" type="ORF">CC80DRAFT_496800</name>
</gene>